<dbReference type="RefSeq" id="WP_190833979.1">
    <property type="nucleotide sequence ID" value="NZ_CAWPPI010000082.1"/>
</dbReference>
<gene>
    <name evidence="13" type="ORF">ICL16_26450</name>
</gene>
<comment type="catalytic activity">
    <reaction evidence="10">
        <text>(sulfur carrier)-H + L-cysteine = (sulfur carrier)-SH + L-alanine</text>
        <dbReference type="Rhea" id="RHEA:43892"/>
        <dbReference type="Rhea" id="RHEA-COMP:14737"/>
        <dbReference type="Rhea" id="RHEA-COMP:14739"/>
        <dbReference type="ChEBI" id="CHEBI:29917"/>
        <dbReference type="ChEBI" id="CHEBI:35235"/>
        <dbReference type="ChEBI" id="CHEBI:57972"/>
        <dbReference type="ChEBI" id="CHEBI:64428"/>
        <dbReference type="EC" id="2.8.1.7"/>
    </reaction>
</comment>
<comment type="similarity">
    <text evidence="2">Belongs to the class-V pyridoxal-phosphate-dependent aminotransferase family. NifS/IscS subfamily.</text>
</comment>
<dbReference type="Pfam" id="PF00266">
    <property type="entry name" value="Aminotran_5"/>
    <property type="match status" value="1"/>
</dbReference>
<evidence type="ECO:0000256" key="6">
    <source>
        <dbReference type="ARBA" id="ARBA00022723"/>
    </source>
</evidence>
<evidence type="ECO:0000256" key="5">
    <source>
        <dbReference type="ARBA" id="ARBA00022679"/>
    </source>
</evidence>
<organism evidence="13 14">
    <name type="scientific">Iningainema tapete BLCC-T55</name>
    <dbReference type="NCBI Taxonomy" id="2748662"/>
    <lineage>
        <taxon>Bacteria</taxon>
        <taxon>Bacillati</taxon>
        <taxon>Cyanobacteriota</taxon>
        <taxon>Cyanophyceae</taxon>
        <taxon>Nostocales</taxon>
        <taxon>Scytonemataceae</taxon>
        <taxon>Iningainema tapete</taxon>
    </lineage>
</organism>
<keyword evidence="14" id="KW-1185">Reference proteome</keyword>
<proteinExistence type="inferred from homology"/>
<evidence type="ECO:0000256" key="4">
    <source>
        <dbReference type="ARBA" id="ARBA00012239"/>
    </source>
</evidence>
<evidence type="ECO:0000256" key="2">
    <source>
        <dbReference type="ARBA" id="ARBA00006490"/>
    </source>
</evidence>
<dbReference type="InterPro" id="IPR015422">
    <property type="entry name" value="PyrdxlP-dep_Trfase_small"/>
</dbReference>
<dbReference type="GO" id="GO:0051536">
    <property type="term" value="F:iron-sulfur cluster binding"/>
    <property type="evidence" value="ECO:0007669"/>
    <property type="project" value="UniProtKB-KW"/>
</dbReference>
<dbReference type="PIRSF" id="PIRSF005572">
    <property type="entry name" value="NifS"/>
    <property type="match status" value="1"/>
</dbReference>
<evidence type="ECO:0000256" key="11">
    <source>
        <dbReference type="RuleBase" id="RU004504"/>
    </source>
</evidence>
<dbReference type="GO" id="GO:0031071">
    <property type="term" value="F:cysteine desulfurase activity"/>
    <property type="evidence" value="ECO:0007669"/>
    <property type="project" value="UniProtKB-EC"/>
</dbReference>
<dbReference type="PANTHER" id="PTHR11601:SF34">
    <property type="entry name" value="CYSTEINE DESULFURASE"/>
    <property type="match status" value="1"/>
</dbReference>
<protein>
    <recommendedName>
        <fullName evidence="4">cysteine desulfurase</fullName>
        <ecNumber evidence="4">2.8.1.7</ecNumber>
    </recommendedName>
</protein>
<dbReference type="InterPro" id="IPR020578">
    <property type="entry name" value="Aminotrans_V_PyrdxlP_BS"/>
</dbReference>
<dbReference type="PANTHER" id="PTHR11601">
    <property type="entry name" value="CYSTEINE DESULFURYLASE FAMILY MEMBER"/>
    <property type="match status" value="1"/>
</dbReference>
<feature type="domain" description="Aminotransferase class V" evidence="12">
    <location>
        <begin position="3"/>
        <end position="367"/>
    </location>
</feature>
<evidence type="ECO:0000313" key="14">
    <source>
        <dbReference type="Proteomes" id="UP000629098"/>
    </source>
</evidence>
<dbReference type="InterPro" id="IPR015421">
    <property type="entry name" value="PyrdxlP-dep_Trfase_major"/>
</dbReference>
<comment type="subunit">
    <text evidence="3">Homodimer.</text>
</comment>
<evidence type="ECO:0000256" key="3">
    <source>
        <dbReference type="ARBA" id="ARBA00011738"/>
    </source>
</evidence>
<dbReference type="NCBIfam" id="NF002806">
    <property type="entry name" value="PRK02948.1"/>
    <property type="match status" value="1"/>
</dbReference>
<evidence type="ECO:0000256" key="7">
    <source>
        <dbReference type="ARBA" id="ARBA00022898"/>
    </source>
</evidence>
<dbReference type="EC" id="2.8.1.7" evidence="4"/>
<evidence type="ECO:0000256" key="1">
    <source>
        <dbReference type="ARBA" id="ARBA00001933"/>
    </source>
</evidence>
<dbReference type="Gene3D" id="3.90.1150.10">
    <property type="entry name" value="Aspartate Aminotransferase, domain 1"/>
    <property type="match status" value="1"/>
</dbReference>
<evidence type="ECO:0000256" key="9">
    <source>
        <dbReference type="ARBA" id="ARBA00023014"/>
    </source>
</evidence>
<reference evidence="13" key="1">
    <citation type="submission" date="2020-09" db="EMBL/GenBank/DDBJ databases">
        <title>Iningainema tapete sp. nov. (Scytonemataceae, Cyanobacteria) from greenhouses in central Florida (USA) produces two types of nodularin with biosynthetic potential for microcystin-LR and anabaenopeptins.</title>
        <authorList>
            <person name="Berthold D.E."/>
            <person name="Lefler F.W."/>
            <person name="Huang I.-S."/>
            <person name="Abdulla H."/>
            <person name="Zimba P.V."/>
            <person name="Laughinghouse H.D. IV."/>
        </authorList>
    </citation>
    <scope>NUCLEOTIDE SEQUENCE</scope>
    <source>
        <strain evidence="13">BLCCT55</strain>
    </source>
</reference>
<dbReference type="InterPro" id="IPR016454">
    <property type="entry name" value="Cysteine_dSase"/>
</dbReference>
<dbReference type="InterPro" id="IPR000192">
    <property type="entry name" value="Aminotrans_V_dom"/>
</dbReference>
<keyword evidence="8" id="KW-0408">Iron</keyword>
<dbReference type="GO" id="GO:0046872">
    <property type="term" value="F:metal ion binding"/>
    <property type="evidence" value="ECO:0007669"/>
    <property type="project" value="UniProtKB-KW"/>
</dbReference>
<evidence type="ECO:0000256" key="8">
    <source>
        <dbReference type="ARBA" id="ARBA00023004"/>
    </source>
</evidence>
<dbReference type="EMBL" id="JACXAE010000082">
    <property type="protein sequence ID" value="MBD2775503.1"/>
    <property type="molecule type" value="Genomic_DNA"/>
</dbReference>
<sequence>MQVYLDYSATTPTRPEAITIMQQVLTHQWGNPSSLHEWGQRAATVVENARMQVANLINAPDPESIIFTSGGTEANNLAIMGVARLYTKPQHMIISSVEHSAIAEPVQLLEFWGWEVTRLKVDGYGRVNPIDLKAALQDNTVLVSVIFGQSEVGTIQPIEDLGNIAHSHGVLFHTDAVQVAGRLPIDMTVLPVDLLSISSHKIYGPQGVGALYVRQGVDLVPLLGGGGQEKQLRSGTQAVPIIAGFGVAAQWAMQEMPKETPRLIKLRDRLFAQLTEIPGLIPTGSRHNRLPHHVSFCLEYADGEKLSGKTIVRQLNLAGIGISAGAACHSGKLSPSPILLAMGYSENAALGAIRITLGRDTTEADVDWVAMVLRQVLERLRPVELIMNYH</sequence>
<accession>A0A8J7BZB3</accession>
<dbReference type="SUPFAM" id="SSF53383">
    <property type="entry name" value="PLP-dependent transferases"/>
    <property type="match status" value="1"/>
</dbReference>
<dbReference type="AlphaFoldDB" id="A0A8J7BZB3"/>
<dbReference type="Proteomes" id="UP000629098">
    <property type="component" value="Unassembled WGS sequence"/>
</dbReference>
<evidence type="ECO:0000313" key="13">
    <source>
        <dbReference type="EMBL" id="MBD2775503.1"/>
    </source>
</evidence>
<dbReference type="FunFam" id="3.40.640.10:FF:000084">
    <property type="entry name" value="IscS-like cysteine desulfurase"/>
    <property type="match status" value="1"/>
</dbReference>
<evidence type="ECO:0000256" key="10">
    <source>
        <dbReference type="ARBA" id="ARBA00050776"/>
    </source>
</evidence>
<evidence type="ECO:0000259" key="12">
    <source>
        <dbReference type="Pfam" id="PF00266"/>
    </source>
</evidence>
<keyword evidence="6" id="KW-0479">Metal-binding</keyword>
<keyword evidence="5" id="KW-0808">Transferase</keyword>
<comment type="caution">
    <text evidence="13">The sequence shown here is derived from an EMBL/GenBank/DDBJ whole genome shotgun (WGS) entry which is preliminary data.</text>
</comment>
<comment type="cofactor">
    <cofactor evidence="1 11">
        <name>pyridoxal 5'-phosphate</name>
        <dbReference type="ChEBI" id="CHEBI:597326"/>
    </cofactor>
</comment>
<keyword evidence="9" id="KW-0411">Iron-sulfur</keyword>
<dbReference type="InterPro" id="IPR015424">
    <property type="entry name" value="PyrdxlP-dep_Trfase"/>
</dbReference>
<dbReference type="Gene3D" id="3.40.640.10">
    <property type="entry name" value="Type I PLP-dependent aspartate aminotransferase-like (Major domain)"/>
    <property type="match status" value="1"/>
</dbReference>
<dbReference type="PROSITE" id="PS00595">
    <property type="entry name" value="AA_TRANSFER_CLASS_5"/>
    <property type="match status" value="1"/>
</dbReference>
<name>A0A8J7BZB3_9CYAN</name>
<keyword evidence="7" id="KW-0663">Pyridoxal phosphate</keyword>